<name>A0ABX4HNW3_9BACI</name>
<dbReference type="InterPro" id="IPR001650">
    <property type="entry name" value="Helicase_C-like"/>
</dbReference>
<dbReference type="InterPro" id="IPR027417">
    <property type="entry name" value="P-loop_NTPase"/>
</dbReference>
<dbReference type="EMBL" id="NSGH01000040">
    <property type="protein sequence ID" value="PBB04590.1"/>
    <property type="molecule type" value="Genomic_DNA"/>
</dbReference>
<dbReference type="Proteomes" id="UP000217561">
    <property type="component" value="Unassembled WGS sequence"/>
</dbReference>
<dbReference type="InterPro" id="IPR000330">
    <property type="entry name" value="SNF2_N"/>
</dbReference>
<dbReference type="GO" id="GO:0004674">
    <property type="term" value="F:protein serine/threonine kinase activity"/>
    <property type="evidence" value="ECO:0007669"/>
    <property type="project" value="UniProtKB-KW"/>
</dbReference>
<evidence type="ECO:0000256" key="1">
    <source>
        <dbReference type="ARBA" id="ARBA00022801"/>
    </source>
</evidence>
<evidence type="ECO:0000256" key="2">
    <source>
        <dbReference type="PROSITE-ProRule" id="PRU00325"/>
    </source>
</evidence>
<keyword evidence="2" id="KW-0863">Zinc-finger</keyword>
<dbReference type="Pfam" id="PF00176">
    <property type="entry name" value="SNF2-rel_dom"/>
    <property type="match status" value="1"/>
</dbReference>
<keyword evidence="1" id="KW-0378">Hydrolase</keyword>
<dbReference type="InterPro" id="IPR014001">
    <property type="entry name" value="Helicase_ATP-bd"/>
</dbReference>
<keyword evidence="7" id="KW-1185">Reference proteome</keyword>
<keyword evidence="2" id="KW-0862">Zinc</keyword>
<dbReference type="SMART" id="SM00487">
    <property type="entry name" value="DEXDc"/>
    <property type="match status" value="1"/>
</dbReference>
<evidence type="ECO:0000259" key="5">
    <source>
        <dbReference type="PROSITE" id="PS51194"/>
    </source>
</evidence>
<dbReference type="PROSITE" id="PS51194">
    <property type="entry name" value="HELICASE_CTER"/>
    <property type="match status" value="1"/>
</dbReference>
<evidence type="ECO:0000313" key="7">
    <source>
        <dbReference type="Proteomes" id="UP000217561"/>
    </source>
</evidence>
<accession>A0ABX4HNW3</accession>
<dbReference type="PROSITE" id="PS50966">
    <property type="entry name" value="ZF_SWIM"/>
    <property type="match status" value="1"/>
</dbReference>
<comment type="caution">
    <text evidence="6">The sequence shown here is derived from an EMBL/GenBank/DDBJ whole genome shotgun (WGS) entry which is preliminary data.</text>
</comment>
<dbReference type="SMART" id="SM00490">
    <property type="entry name" value="HELICc"/>
    <property type="match status" value="1"/>
</dbReference>
<gene>
    <name evidence="6" type="ORF">CKW00_13290</name>
</gene>
<reference evidence="6 7" key="1">
    <citation type="submission" date="2017-08" db="EMBL/GenBank/DDBJ databases">
        <title>Salimicrobium alkalisoli sp. nov., isolated from saline alkaline soil.</title>
        <authorList>
            <person name="Zhang G."/>
            <person name="Xiong Q."/>
        </authorList>
    </citation>
    <scope>NUCLEOTIDE SEQUENCE [LARGE SCALE GENOMIC DNA]</scope>
    <source>
        <strain evidence="6 7">WN024</strain>
    </source>
</reference>
<feature type="domain" description="Helicase C-terminal" evidence="5">
    <location>
        <begin position="885"/>
        <end position="1035"/>
    </location>
</feature>
<feature type="domain" description="Helicase ATP-binding" evidence="4">
    <location>
        <begin position="611"/>
        <end position="772"/>
    </location>
</feature>
<dbReference type="PANTHER" id="PTHR10799">
    <property type="entry name" value="SNF2/RAD54 HELICASE FAMILY"/>
    <property type="match status" value="1"/>
</dbReference>
<dbReference type="CDD" id="cd18793">
    <property type="entry name" value="SF2_C_SNF"/>
    <property type="match status" value="1"/>
</dbReference>
<protein>
    <submittedName>
        <fullName evidence="6">Serine/threonine protein kinase</fullName>
    </submittedName>
</protein>
<dbReference type="Gene3D" id="3.40.50.10810">
    <property type="entry name" value="Tandem AAA-ATPase domain"/>
    <property type="match status" value="1"/>
</dbReference>
<dbReference type="CDD" id="cd18012">
    <property type="entry name" value="DEXQc_arch_SWI2_SNF2"/>
    <property type="match status" value="1"/>
</dbReference>
<dbReference type="Pfam" id="PF04434">
    <property type="entry name" value="SWIM"/>
    <property type="match status" value="1"/>
</dbReference>
<dbReference type="Pfam" id="PF00271">
    <property type="entry name" value="Helicase_C"/>
    <property type="match status" value="1"/>
</dbReference>
<sequence length="1051" mass="121364">MQATLLQPNKIKQLTGEAFFERGKTYFERGKVYGLSYNEAIQSWRAVVTGTDDYEVRVFFYDEDDFDSTCECKAYETYFTCKHIAAVLLAIREEMMQRLSPALARDTSSPKPVSYSGPLTEVFRRETVLPEEKTTLMFHYYLHVSSRALSLELKMGEYQPYVMKDIRNCVTHVTEEKEMPVTKKFTYDPAVHQLSETDAAILDLLSVIIGEERFFDQFSLPREKRYLPIPPAHAHRLLELLAESHTTMVEQKEGPGPLQYRELPELSFHVNRRQEDFVLSFRELENYRHLSDYRLMYEGHTIYALTKEQHDVIRKWKEAIPFSASRPQVIPAEDMEGVVSHVLPVLEEAGDVHYSETAKQSIIKKDVRSIVSIDQRDWLLTIDVEFLYGDHGIDPFRPSSDHQAIIKRDFRKEDEIMQLIEQADFKFDGSFVYIDDEEKIDTFLRDTLPRLQAQAEVYLSSRMKHLLQSAPVLKPTIDINESTDWLDISFAIDGIDDEDITNVMQAAMEKQKYFRLKDGTLLSLQNESFDRFREFADELDVHSLDGSTISVSQMRSMQVDEVLELSEEERQKRFQTLITHLKDPETSRHPLPSGLDAELRPYQITGFRWMKTLADYSLGGILADDMGLGKTIQTITFLLSELEDKGDPGRTLIVAPASLVFNWKKEIETFAPGLKADVISGSAEEREQLREESDADIWITSYPLLRRDAEAYETEQFHAFILDEAQAIKNEATKVSKATRLIHAKHRFALSGTPIENALTELWAIFQTLMPGFYKNKKEFLNLPHSQISRMTRPFILRRMKTEVLDDLPDKLESVQYSELTRNQKEVYLAYLERIQKDVKDTIQNKGVQKGKIEILAGLTRLRQICCHPSLFLENYEGTSGKLDQLKELLDELKQNNHRVLLFSQFSSMLSLLYDELTSLGYNCFYLDGSTKSDKRMEYVERFNGGENDIFLISLKAGGTGLNLTGADTVILYDLWWNPAVEEQAAGRAHRIGQKKSVQVIRMISEGTIEERIYQLQQKKRDLVDQIIQPGESMLQSLSEEDIRELFQLKV</sequence>
<dbReference type="InterPro" id="IPR013663">
    <property type="entry name" value="Helicase_SWF/SNF/SWI_bac"/>
</dbReference>
<keyword evidence="2" id="KW-0479">Metal-binding</keyword>
<dbReference type="Pfam" id="PF08455">
    <property type="entry name" value="SNF2_assoc"/>
    <property type="match status" value="1"/>
</dbReference>
<evidence type="ECO:0000259" key="3">
    <source>
        <dbReference type="PROSITE" id="PS50966"/>
    </source>
</evidence>
<keyword evidence="6" id="KW-0723">Serine/threonine-protein kinase</keyword>
<evidence type="ECO:0000313" key="6">
    <source>
        <dbReference type="EMBL" id="PBB04590.1"/>
    </source>
</evidence>
<dbReference type="RefSeq" id="WP_095822966.1">
    <property type="nucleotide sequence ID" value="NZ_NSGH01000040.1"/>
</dbReference>
<dbReference type="SUPFAM" id="SSF52540">
    <property type="entry name" value="P-loop containing nucleoside triphosphate hydrolases"/>
    <property type="match status" value="2"/>
</dbReference>
<dbReference type="PROSITE" id="PS51192">
    <property type="entry name" value="HELICASE_ATP_BIND_1"/>
    <property type="match status" value="1"/>
</dbReference>
<dbReference type="InterPro" id="IPR038718">
    <property type="entry name" value="SNF2-like_sf"/>
</dbReference>
<proteinExistence type="predicted"/>
<organism evidence="6 7">
    <name type="scientific">Salimicrobium humidisoli</name>
    <dbReference type="NCBI Taxonomy" id="2029857"/>
    <lineage>
        <taxon>Bacteria</taxon>
        <taxon>Bacillati</taxon>
        <taxon>Bacillota</taxon>
        <taxon>Bacilli</taxon>
        <taxon>Bacillales</taxon>
        <taxon>Bacillaceae</taxon>
        <taxon>Salimicrobium</taxon>
    </lineage>
</organism>
<dbReference type="InterPro" id="IPR049730">
    <property type="entry name" value="SNF2/RAD54-like_C"/>
</dbReference>
<evidence type="ECO:0000259" key="4">
    <source>
        <dbReference type="PROSITE" id="PS51192"/>
    </source>
</evidence>
<feature type="domain" description="SWIM-type" evidence="3">
    <location>
        <begin position="54"/>
        <end position="92"/>
    </location>
</feature>
<keyword evidence="6" id="KW-0418">Kinase</keyword>
<dbReference type="Gene3D" id="3.40.50.300">
    <property type="entry name" value="P-loop containing nucleotide triphosphate hydrolases"/>
    <property type="match status" value="1"/>
</dbReference>
<keyword evidence="6" id="KW-0808">Transferase</keyword>
<dbReference type="InterPro" id="IPR007527">
    <property type="entry name" value="Znf_SWIM"/>
</dbReference>